<dbReference type="STRING" id="280332.CQ12_03520"/>
<name>A0A0R3KQP3_9BRAD</name>
<dbReference type="EMBL" id="LLXZ01000205">
    <property type="protein sequence ID" value="KRQ95668.1"/>
    <property type="molecule type" value="Genomic_DNA"/>
</dbReference>
<dbReference type="OrthoDB" id="9814204at2"/>
<protein>
    <recommendedName>
        <fullName evidence="2">Beta-lactamase-related domain-containing protein</fullName>
    </recommendedName>
</protein>
<evidence type="ECO:0000313" key="4">
    <source>
        <dbReference type="Proteomes" id="UP000050863"/>
    </source>
</evidence>
<comment type="caution">
    <text evidence="3">The sequence shown here is derived from an EMBL/GenBank/DDBJ whole genome shotgun (WGS) entry which is preliminary data.</text>
</comment>
<reference evidence="3 4" key="1">
    <citation type="submission" date="2014-03" db="EMBL/GenBank/DDBJ databases">
        <title>Bradyrhizobium valentinum sp. nov., isolated from effective nodules of Lupinus mariae-josephae, a lupine endemic of basic-lime soils in Eastern Spain.</title>
        <authorList>
            <person name="Duran D."/>
            <person name="Rey L."/>
            <person name="Navarro A."/>
            <person name="Busquets A."/>
            <person name="Imperial J."/>
            <person name="Ruiz-Argueso T."/>
        </authorList>
    </citation>
    <scope>NUCLEOTIDE SEQUENCE [LARGE SCALE GENOMIC DNA]</scope>
    <source>
        <strain evidence="3 4">PAC68</strain>
    </source>
</reference>
<accession>A0A0R3KQP3</accession>
<evidence type="ECO:0000256" key="1">
    <source>
        <dbReference type="SAM" id="SignalP"/>
    </source>
</evidence>
<keyword evidence="1" id="KW-0732">Signal</keyword>
<dbReference type="InterPro" id="IPR050789">
    <property type="entry name" value="Diverse_Enzym_Activities"/>
</dbReference>
<feature type="domain" description="Beta-lactamase-related" evidence="2">
    <location>
        <begin position="107"/>
        <end position="308"/>
    </location>
</feature>
<feature type="signal peptide" evidence="1">
    <location>
        <begin position="1"/>
        <end position="22"/>
    </location>
</feature>
<dbReference type="PANTHER" id="PTHR43283">
    <property type="entry name" value="BETA-LACTAMASE-RELATED"/>
    <property type="match status" value="1"/>
</dbReference>
<evidence type="ECO:0000313" key="3">
    <source>
        <dbReference type="EMBL" id="KRQ95668.1"/>
    </source>
</evidence>
<dbReference type="Proteomes" id="UP000050863">
    <property type="component" value="Unassembled WGS sequence"/>
</dbReference>
<gene>
    <name evidence="3" type="ORF">CQ12_03520</name>
</gene>
<dbReference type="InterPro" id="IPR001466">
    <property type="entry name" value="Beta-lactam-related"/>
</dbReference>
<dbReference type="Pfam" id="PF00144">
    <property type="entry name" value="Beta-lactamase"/>
    <property type="match status" value="1"/>
</dbReference>
<sequence length="417" mass="46530">MQPGRILLSCAILVVLGMPAAAAPDEELLGKAAGYPIGSPANWFYDERVRVGSFSHLDSILPHYTLKKAASPLPLRKTSTEPKVEYRFEQQTHTLDDFLNRQRVTGFLLIKDGELLTERYQYNRNADHRLVSHSMAKSIVSLAVGMALAEKKIATLDDTIAKYVPGLAGNPYGETTIRNMLRMASGVPFQESYDGKDDLAKFNRIRLTQDSVAALRAFTTREVEQGSRFHYASNQTVALTLLLRAVTGTSVSEYLTTRLWQPMGAEADATWVRIKDGTEVGSGSFNAVLRDYGRLGILLANDGALGERRIVPKDYLLDATDWHRAARGVRTAQGDTVFRLWLPVLAVSRREAPVRAARRLRAIDFRRSRTQAGDGHYRGGEERQRGEGAARARARCAVARGRRQIRKLVSRAQHRNR</sequence>
<keyword evidence="4" id="KW-1185">Reference proteome</keyword>
<dbReference type="AlphaFoldDB" id="A0A0R3KQP3"/>
<dbReference type="Gene3D" id="3.40.710.10">
    <property type="entry name" value="DD-peptidase/beta-lactamase superfamily"/>
    <property type="match status" value="1"/>
</dbReference>
<evidence type="ECO:0000259" key="2">
    <source>
        <dbReference type="Pfam" id="PF00144"/>
    </source>
</evidence>
<dbReference type="PANTHER" id="PTHR43283:SF14">
    <property type="entry name" value="BLL8153 PROTEIN"/>
    <property type="match status" value="1"/>
</dbReference>
<organism evidence="3 4">
    <name type="scientific">Bradyrhizobium jicamae</name>
    <dbReference type="NCBI Taxonomy" id="280332"/>
    <lineage>
        <taxon>Bacteria</taxon>
        <taxon>Pseudomonadati</taxon>
        <taxon>Pseudomonadota</taxon>
        <taxon>Alphaproteobacteria</taxon>
        <taxon>Hyphomicrobiales</taxon>
        <taxon>Nitrobacteraceae</taxon>
        <taxon>Bradyrhizobium</taxon>
    </lineage>
</organism>
<proteinExistence type="predicted"/>
<feature type="chain" id="PRO_5006442295" description="Beta-lactamase-related domain-containing protein" evidence="1">
    <location>
        <begin position="23"/>
        <end position="417"/>
    </location>
</feature>
<dbReference type="SUPFAM" id="SSF56601">
    <property type="entry name" value="beta-lactamase/transpeptidase-like"/>
    <property type="match status" value="1"/>
</dbReference>
<dbReference type="InterPro" id="IPR012338">
    <property type="entry name" value="Beta-lactam/transpept-like"/>
</dbReference>